<proteinExistence type="predicted"/>
<dbReference type="Pfam" id="PF00269">
    <property type="entry name" value="SASP"/>
    <property type="match status" value="1"/>
</dbReference>
<dbReference type="GO" id="GO:0006265">
    <property type="term" value="P:DNA topological change"/>
    <property type="evidence" value="ECO:0007669"/>
    <property type="project" value="InterPro"/>
</dbReference>
<dbReference type="GO" id="GO:0003690">
    <property type="term" value="F:double-stranded DNA binding"/>
    <property type="evidence" value="ECO:0007669"/>
    <property type="project" value="InterPro"/>
</dbReference>
<accession>A0A562JB94</accession>
<dbReference type="PANTHER" id="PTHR36107">
    <property type="entry name" value="SMALL, ACID-SOLUBLE SPORE PROTEIN A"/>
    <property type="match status" value="1"/>
</dbReference>
<organism evidence="1 2">
    <name type="scientific">Sedimentibacter saalensis</name>
    <dbReference type="NCBI Taxonomy" id="130788"/>
    <lineage>
        <taxon>Bacteria</taxon>
        <taxon>Bacillati</taxon>
        <taxon>Bacillota</taxon>
        <taxon>Tissierellia</taxon>
        <taxon>Sedimentibacter</taxon>
    </lineage>
</organism>
<evidence type="ECO:0000313" key="2">
    <source>
        <dbReference type="Proteomes" id="UP000315343"/>
    </source>
</evidence>
<sequence>MSSRNKLIVPEAQQAINSLKMEISNELGIPTLNVNATAMYPAIVNGLSVREMVRMGENMLVQNNAKPSDNDIF</sequence>
<name>A0A562JB94_9FIRM</name>
<dbReference type="RefSeq" id="WP_019229001.1">
    <property type="nucleotide sequence ID" value="NZ_DAMBUX010000001.1"/>
</dbReference>
<dbReference type="Gene3D" id="6.10.10.80">
    <property type="entry name" value="Small, acid-soluble spore protein, alpha/beta type-like"/>
    <property type="match status" value="1"/>
</dbReference>
<dbReference type="EMBL" id="VLKH01000004">
    <property type="protein sequence ID" value="TWH80360.1"/>
    <property type="molecule type" value="Genomic_DNA"/>
</dbReference>
<protein>
    <submittedName>
        <fullName evidence="1">Small acid-soluble spore protein alpha/beta type</fullName>
    </submittedName>
</protein>
<dbReference type="OrthoDB" id="2627848at2"/>
<dbReference type="PANTHER" id="PTHR36107:SF1">
    <property type="entry name" value="SMALL, ACID-SOLUBLE SPORE PROTEIN A"/>
    <property type="match status" value="1"/>
</dbReference>
<dbReference type="InterPro" id="IPR001448">
    <property type="entry name" value="SASP_alpha/beta-type"/>
</dbReference>
<evidence type="ECO:0000313" key="1">
    <source>
        <dbReference type="EMBL" id="TWH80360.1"/>
    </source>
</evidence>
<keyword evidence="2" id="KW-1185">Reference proteome</keyword>
<dbReference type="InterPro" id="IPR038300">
    <property type="entry name" value="SASP_sf_alpha/beta"/>
</dbReference>
<dbReference type="AlphaFoldDB" id="A0A562JB94"/>
<reference evidence="1 2" key="1">
    <citation type="submission" date="2019-07" db="EMBL/GenBank/DDBJ databases">
        <title>Genomic Encyclopedia of Type Strains, Phase I: the one thousand microbial genomes (KMG-I) project.</title>
        <authorList>
            <person name="Kyrpides N."/>
        </authorList>
    </citation>
    <scope>NUCLEOTIDE SEQUENCE [LARGE SCALE GENOMIC DNA]</scope>
    <source>
        <strain evidence="1 2">DSM 13558</strain>
    </source>
</reference>
<comment type="caution">
    <text evidence="1">The sequence shown here is derived from an EMBL/GenBank/DDBJ whole genome shotgun (WGS) entry which is preliminary data.</text>
</comment>
<dbReference type="InterPro" id="IPR050847">
    <property type="entry name" value="SASP_DNA-binding"/>
</dbReference>
<dbReference type="Proteomes" id="UP000315343">
    <property type="component" value="Unassembled WGS sequence"/>
</dbReference>
<gene>
    <name evidence="1" type="ORF">LY60_01620</name>
</gene>